<dbReference type="AlphaFoldDB" id="K5WVK7"/>
<reference evidence="3" key="1">
    <citation type="journal article" date="2012" name="Proc. Natl. Acad. Sci. U.S.A.">
        <title>Genome sequence of the button mushroom Agaricus bisporus reveals mechanisms governing adaptation to a humic-rich ecological niche.</title>
        <authorList>
            <person name="Morin E."/>
            <person name="Kohler A."/>
            <person name="Baker A.R."/>
            <person name="Foulongne-Oriol M."/>
            <person name="Lombard V."/>
            <person name="Nagy L.G."/>
            <person name="Ohm R.A."/>
            <person name="Patyshakuliyeva A."/>
            <person name="Brun A."/>
            <person name="Aerts A.L."/>
            <person name="Bailey A.M."/>
            <person name="Billette C."/>
            <person name="Coutinho P.M."/>
            <person name="Deakin G."/>
            <person name="Doddapaneni H."/>
            <person name="Floudas D."/>
            <person name="Grimwood J."/>
            <person name="Hilden K."/>
            <person name="Kuees U."/>
            <person name="LaButti K.M."/>
            <person name="Lapidus A."/>
            <person name="Lindquist E.A."/>
            <person name="Lucas S.M."/>
            <person name="Murat C."/>
            <person name="Riley R.W."/>
            <person name="Salamov A.A."/>
            <person name="Schmutz J."/>
            <person name="Subramanian V."/>
            <person name="Woesten H.A.B."/>
            <person name="Xu J."/>
            <person name="Eastwood D.C."/>
            <person name="Foster G.D."/>
            <person name="Sonnenberg A.S."/>
            <person name="Cullen D."/>
            <person name="de Vries R.P."/>
            <person name="Lundell T."/>
            <person name="Hibbett D.S."/>
            <person name="Henrissat B."/>
            <person name="Burton K.S."/>
            <person name="Kerrigan R.W."/>
            <person name="Challen M.P."/>
            <person name="Grigoriev I.V."/>
            <person name="Martin F."/>
        </authorList>
    </citation>
    <scope>NUCLEOTIDE SEQUENCE [LARGE SCALE GENOMIC DNA]</scope>
    <source>
        <strain evidence="3">JB137-S8 / ATCC MYA-4627 / FGSC 10392</strain>
    </source>
</reference>
<dbReference type="InParanoid" id="K5WVK7"/>
<evidence type="ECO:0000313" key="3">
    <source>
        <dbReference type="Proteomes" id="UP000008493"/>
    </source>
</evidence>
<dbReference type="Proteomes" id="UP000008493">
    <property type="component" value="Unassembled WGS sequence"/>
</dbReference>
<dbReference type="GeneID" id="18832439"/>
<dbReference type="EMBL" id="JH971390">
    <property type="protein sequence ID" value="EKM79516.1"/>
    <property type="molecule type" value="Genomic_DNA"/>
</dbReference>
<proteinExistence type="predicted"/>
<evidence type="ECO:0000256" key="1">
    <source>
        <dbReference type="SAM" id="MobiDB-lite"/>
    </source>
</evidence>
<keyword evidence="3" id="KW-1185">Reference proteome</keyword>
<organism evidence="2 3">
    <name type="scientific">Agaricus bisporus var. burnettii (strain JB137-S8 / ATCC MYA-4627 / FGSC 10392)</name>
    <name type="common">White button mushroom</name>
    <dbReference type="NCBI Taxonomy" id="597362"/>
    <lineage>
        <taxon>Eukaryota</taxon>
        <taxon>Fungi</taxon>
        <taxon>Dikarya</taxon>
        <taxon>Basidiomycota</taxon>
        <taxon>Agaricomycotina</taxon>
        <taxon>Agaricomycetes</taxon>
        <taxon>Agaricomycetidae</taxon>
        <taxon>Agaricales</taxon>
        <taxon>Agaricineae</taxon>
        <taxon>Agaricaceae</taxon>
        <taxon>Agaricus</taxon>
    </lineage>
</organism>
<gene>
    <name evidence="2" type="ORF">AGABI1DRAFT_92028</name>
</gene>
<dbReference type="KEGG" id="abp:AGABI1DRAFT92028"/>
<name>K5WVK7_AGABU</name>
<evidence type="ECO:0000313" key="2">
    <source>
        <dbReference type="EMBL" id="EKM79516.1"/>
    </source>
</evidence>
<feature type="region of interest" description="Disordered" evidence="1">
    <location>
        <begin position="84"/>
        <end position="108"/>
    </location>
</feature>
<protein>
    <submittedName>
        <fullName evidence="2">Uncharacterized protein</fullName>
    </submittedName>
</protein>
<sequence length="212" mass="24546">MYPPYPPQCQSPESIPEYDSQFDYVSGNRDFPDFPNQQGLIQWQHDNPHLRHPYHLSPRLELIHFRNLQPNDLADIYKQLTGAGEGSSAVENPAQDERTTSTEEPDQLAPRLDDAENGLTKDIKDMIEVKGINEVVDENDKCGKNENKRTTRDIGVMTDRITKKAKGCQTDNLRKKCSTKARKNMEKKKRSCKMFRLQIEKKVRILFAKQWV</sequence>
<dbReference type="HOGENOM" id="CLU_1299401_0_0_1"/>
<dbReference type="RefSeq" id="XP_007330153.1">
    <property type="nucleotide sequence ID" value="XM_007330091.1"/>
</dbReference>
<accession>K5WVK7</accession>